<accession>A0ACB8EDV8</accession>
<dbReference type="EMBL" id="CM037629">
    <property type="protein sequence ID" value="KAH7990692.1"/>
    <property type="molecule type" value="Genomic_DNA"/>
</dbReference>
<reference evidence="1" key="1">
    <citation type="submission" date="2021-08" db="EMBL/GenBank/DDBJ databases">
        <title>The first chromosome-level gecko genome reveals the dynamic sex chromosomes of Neotropical dwarf geckos (Sphaerodactylidae: Sphaerodactylus).</title>
        <authorList>
            <person name="Pinto B.J."/>
            <person name="Keating S.E."/>
            <person name="Gamble T."/>
        </authorList>
    </citation>
    <scope>NUCLEOTIDE SEQUENCE</scope>
    <source>
        <strain evidence="1">TG3544</strain>
    </source>
</reference>
<comment type="caution">
    <text evidence="1">The sequence shown here is derived from an EMBL/GenBank/DDBJ whole genome shotgun (WGS) entry which is preliminary data.</text>
</comment>
<dbReference type="Proteomes" id="UP000827872">
    <property type="component" value="Linkage Group LG16"/>
</dbReference>
<evidence type="ECO:0000313" key="2">
    <source>
        <dbReference type="Proteomes" id="UP000827872"/>
    </source>
</evidence>
<name>A0ACB8EDV8_9SAUR</name>
<gene>
    <name evidence="1" type="ORF">K3G42_010113</name>
</gene>
<keyword evidence="2" id="KW-1185">Reference proteome</keyword>
<proteinExistence type="predicted"/>
<evidence type="ECO:0000313" key="1">
    <source>
        <dbReference type="EMBL" id="KAH7990692.1"/>
    </source>
</evidence>
<organism evidence="1 2">
    <name type="scientific">Sphaerodactylus townsendi</name>
    <dbReference type="NCBI Taxonomy" id="933632"/>
    <lineage>
        <taxon>Eukaryota</taxon>
        <taxon>Metazoa</taxon>
        <taxon>Chordata</taxon>
        <taxon>Craniata</taxon>
        <taxon>Vertebrata</taxon>
        <taxon>Euteleostomi</taxon>
        <taxon>Lepidosauria</taxon>
        <taxon>Squamata</taxon>
        <taxon>Bifurcata</taxon>
        <taxon>Gekkota</taxon>
        <taxon>Sphaerodactylidae</taxon>
        <taxon>Sphaerodactylus</taxon>
    </lineage>
</organism>
<sequence>MHTFRVVHPSSDSPTLKMSQPTPADEGTTFEHLWSTLEPDSTYFDLPQSGHSGGSEVSNRTEITMDVLQMRSMNDSVMVSDFKEGTRNVSDQAAIQ</sequence>
<protein>
    <submittedName>
        <fullName evidence="1">Uncharacterized protein</fullName>
    </submittedName>
</protein>